<dbReference type="Gene3D" id="1.20.1280.50">
    <property type="match status" value="1"/>
</dbReference>
<dbReference type="Proteomes" id="UP000887569">
    <property type="component" value="Unplaced"/>
</dbReference>
<name>A0A915A770_PARUN</name>
<accession>A0A915A770</accession>
<dbReference type="InterPro" id="IPR036047">
    <property type="entry name" value="F-box-like_dom_sf"/>
</dbReference>
<evidence type="ECO:0000259" key="1">
    <source>
        <dbReference type="PROSITE" id="PS50181"/>
    </source>
</evidence>
<dbReference type="CDD" id="cd09917">
    <property type="entry name" value="F-box_SF"/>
    <property type="match status" value="1"/>
</dbReference>
<dbReference type="PANTHER" id="PTHR15933:SF20">
    <property type="entry name" value="F-BOX DOMAIN-CONTAINING PROTEIN"/>
    <property type="match status" value="1"/>
</dbReference>
<feature type="domain" description="F-box" evidence="1">
    <location>
        <begin position="29"/>
        <end position="65"/>
    </location>
</feature>
<dbReference type="PANTHER" id="PTHR15933">
    <property type="entry name" value="PROTEIN CBG16327"/>
    <property type="match status" value="1"/>
</dbReference>
<reference evidence="3" key="1">
    <citation type="submission" date="2022-11" db="UniProtKB">
        <authorList>
            <consortium name="WormBaseParasite"/>
        </authorList>
    </citation>
    <scope>IDENTIFICATION</scope>
</reference>
<dbReference type="SUPFAM" id="SSF81383">
    <property type="entry name" value="F-box domain"/>
    <property type="match status" value="1"/>
</dbReference>
<dbReference type="Pfam" id="PF15966">
    <property type="entry name" value="F-box_4"/>
    <property type="match status" value="1"/>
</dbReference>
<dbReference type="InterPro" id="IPR031890">
    <property type="entry name" value="Fbxo30/Fbxo40"/>
</dbReference>
<dbReference type="InterPro" id="IPR001810">
    <property type="entry name" value="F-box_dom"/>
</dbReference>
<protein>
    <submittedName>
        <fullName evidence="3">F-box only protein 30</fullName>
    </submittedName>
</protein>
<proteinExistence type="predicted"/>
<evidence type="ECO:0000313" key="2">
    <source>
        <dbReference type="Proteomes" id="UP000887569"/>
    </source>
</evidence>
<evidence type="ECO:0000313" key="3">
    <source>
        <dbReference type="WBParaSite" id="PgR002_g153_t01"/>
    </source>
</evidence>
<dbReference type="PROSITE" id="PS50181">
    <property type="entry name" value="FBOX"/>
    <property type="match status" value="1"/>
</dbReference>
<dbReference type="AlphaFoldDB" id="A0A915A770"/>
<dbReference type="WBParaSite" id="PgR002_g153_t01">
    <property type="protein sequence ID" value="PgR002_g153_t01"/>
    <property type="gene ID" value="PgR002_g153"/>
</dbReference>
<sequence length="144" mass="16565">CTCVLSTCQYLSCVVHCPPEMFSVIPYAGKALSELPEDVLHEILQYLDSGSLRCLAATNHRLRNLCFKNFASSAMVHIKWTKSETGNWSEKCFVWEFSKSQRKIDEWNNESTLPLTNHLHECEFNIIKKYDAEKIALPYCIAQD</sequence>
<dbReference type="GO" id="GO:0061630">
    <property type="term" value="F:ubiquitin protein ligase activity"/>
    <property type="evidence" value="ECO:0007669"/>
    <property type="project" value="InterPro"/>
</dbReference>
<keyword evidence="2" id="KW-1185">Reference proteome</keyword>
<organism evidence="2 3">
    <name type="scientific">Parascaris univalens</name>
    <name type="common">Nematode worm</name>
    <dbReference type="NCBI Taxonomy" id="6257"/>
    <lineage>
        <taxon>Eukaryota</taxon>
        <taxon>Metazoa</taxon>
        <taxon>Ecdysozoa</taxon>
        <taxon>Nematoda</taxon>
        <taxon>Chromadorea</taxon>
        <taxon>Rhabditida</taxon>
        <taxon>Spirurina</taxon>
        <taxon>Ascaridomorpha</taxon>
        <taxon>Ascaridoidea</taxon>
        <taxon>Ascarididae</taxon>
        <taxon>Parascaris</taxon>
    </lineage>
</organism>